<evidence type="ECO:0000256" key="3">
    <source>
        <dbReference type="ARBA" id="ARBA00022801"/>
    </source>
</evidence>
<gene>
    <name evidence="4" type="ORF">AB3X84_22430</name>
</gene>
<evidence type="ECO:0000313" key="5">
    <source>
        <dbReference type="Proteomes" id="UP001558535"/>
    </source>
</evidence>
<keyword evidence="2" id="KW-0479">Metal-binding</keyword>
<reference evidence="4 5" key="1">
    <citation type="submission" date="2024-07" db="EMBL/GenBank/DDBJ databases">
        <title>A survey of Mimosa microsymbionts across Brazilian biomes reveals a high diversity of Paraburkholderia nodulating endemic species, but also that Cupriavidus is common as a symbiont of widespread species.</title>
        <authorList>
            <person name="Rouws L."/>
            <person name="Barauna A."/>
            <person name="Beukes C."/>
            <person name="Rouws J.R.C."/>
            <person name="De Faria S.M."/>
            <person name="Gross E."/>
            <person name="Bueno Dos Reis Junior F."/>
            <person name="Simon M.F."/>
            <person name="Maluk M."/>
            <person name="Odee D.W."/>
            <person name="Kenicer G."/>
            <person name="Young J.P.W."/>
            <person name="Reis V.M."/>
            <person name="Zilli J."/>
            <person name="James E.K."/>
        </authorList>
    </citation>
    <scope>NUCLEOTIDE SEQUENCE [LARGE SCALE GENOMIC DNA]</scope>
    <source>
        <strain evidence="4 5">BR14375</strain>
    </source>
</reference>
<protein>
    <submittedName>
        <fullName evidence="4">TatD family hydrolase</fullName>
    </submittedName>
</protein>
<dbReference type="Pfam" id="PF01026">
    <property type="entry name" value="TatD_DNase"/>
    <property type="match status" value="1"/>
</dbReference>
<dbReference type="PANTHER" id="PTHR46317:SF1">
    <property type="entry name" value="HYDROLASE, TATD FAMILY"/>
    <property type="match status" value="1"/>
</dbReference>
<name>A0ABV3WIV6_9BURK</name>
<dbReference type="GO" id="GO:0016787">
    <property type="term" value="F:hydrolase activity"/>
    <property type="evidence" value="ECO:0007669"/>
    <property type="project" value="UniProtKB-KW"/>
</dbReference>
<dbReference type="PANTHER" id="PTHR46317">
    <property type="entry name" value="HYDROLASE OF PHP SUPERFAMILY-RELATED PROTEIN"/>
    <property type="match status" value="1"/>
</dbReference>
<organism evidence="4 5">
    <name type="scientific">Paraburkholderia phenoliruptrix</name>
    <dbReference type="NCBI Taxonomy" id="252970"/>
    <lineage>
        <taxon>Bacteria</taxon>
        <taxon>Pseudomonadati</taxon>
        <taxon>Pseudomonadota</taxon>
        <taxon>Betaproteobacteria</taxon>
        <taxon>Burkholderiales</taxon>
        <taxon>Burkholderiaceae</taxon>
        <taxon>Paraburkholderia</taxon>
    </lineage>
</organism>
<dbReference type="RefSeq" id="WP_368608446.1">
    <property type="nucleotide sequence ID" value="NZ_JBFPKB010000008.1"/>
</dbReference>
<dbReference type="InterPro" id="IPR032466">
    <property type="entry name" value="Metal_Hydrolase"/>
</dbReference>
<accession>A0ABV3WIV6</accession>
<dbReference type="Proteomes" id="UP001558535">
    <property type="component" value="Unassembled WGS sequence"/>
</dbReference>
<proteinExistence type="inferred from homology"/>
<keyword evidence="5" id="KW-1185">Reference proteome</keyword>
<evidence type="ECO:0000256" key="2">
    <source>
        <dbReference type="ARBA" id="ARBA00022723"/>
    </source>
</evidence>
<sequence length="266" mass="29375">MPSLRARAPRAGWSARYRCGYATESRCKYKKTYRNSTVRFAVFRRTSSLTQVNLVSRPGELRPEAPAEPYVRLAPHTAPVIQPIHQRHASGQTTEGIGEVGLDGSPRFRKSIELQERISQAAFTECGRQGGKIVSIHSRGAAQRTIEALAKAHDVGYPVLHWFSGGVSELRTAARLGCWFSVGPAMLAGEKGRGLLSHMPLDRVLPETDGPFATEGGVPLKPWDAWKICTTLSDVWAMPRSAVEEQLRTNLKRLLGSQTCRQRSTV</sequence>
<dbReference type="InterPro" id="IPR001130">
    <property type="entry name" value="TatD-like"/>
</dbReference>
<evidence type="ECO:0000313" key="4">
    <source>
        <dbReference type="EMBL" id="MEX3752753.1"/>
    </source>
</evidence>
<dbReference type="SUPFAM" id="SSF51556">
    <property type="entry name" value="Metallo-dependent hydrolases"/>
    <property type="match status" value="1"/>
</dbReference>
<dbReference type="Gene3D" id="3.20.20.140">
    <property type="entry name" value="Metal-dependent hydrolases"/>
    <property type="match status" value="1"/>
</dbReference>
<evidence type="ECO:0000256" key="1">
    <source>
        <dbReference type="ARBA" id="ARBA00009275"/>
    </source>
</evidence>
<comment type="caution">
    <text evidence="4">The sequence shown here is derived from an EMBL/GenBank/DDBJ whole genome shotgun (WGS) entry which is preliminary data.</text>
</comment>
<dbReference type="EMBL" id="JBFPKE010000009">
    <property type="protein sequence ID" value="MEX3752753.1"/>
    <property type="molecule type" value="Genomic_DNA"/>
</dbReference>
<comment type="similarity">
    <text evidence="1">Belongs to the metallo-dependent hydrolases superfamily. TatD-type hydrolase family.</text>
</comment>
<keyword evidence="3 4" id="KW-0378">Hydrolase</keyword>